<gene>
    <name evidence="2" type="ORF">HPBE_LOCUS9704</name>
</gene>
<dbReference type="OrthoDB" id="410404at2759"/>
<dbReference type="EMBL" id="UZAH01026518">
    <property type="protein sequence ID" value="VDO81877.1"/>
    <property type="molecule type" value="Genomic_DNA"/>
</dbReference>
<reference evidence="2 3" key="1">
    <citation type="submission" date="2018-11" db="EMBL/GenBank/DDBJ databases">
        <authorList>
            <consortium name="Pathogen Informatics"/>
        </authorList>
    </citation>
    <scope>NUCLEOTIDE SEQUENCE [LARGE SCALE GENOMIC DNA]</scope>
</reference>
<sequence length="83" mass="9542">MLASEDKGELERELQAWCDRLERFGLRLNVKKTEYLTTDVRCCAGRQDAGSGKVASWHQNSGPRYEAGQTLKKEKKKKKKKDI</sequence>
<evidence type="ECO:0000313" key="2">
    <source>
        <dbReference type="EMBL" id="VDO81877.1"/>
    </source>
</evidence>
<evidence type="ECO:0000313" key="4">
    <source>
        <dbReference type="WBParaSite" id="HPBE_0000970301-mRNA-1"/>
    </source>
</evidence>
<evidence type="ECO:0000313" key="3">
    <source>
        <dbReference type="Proteomes" id="UP000050761"/>
    </source>
</evidence>
<accession>A0A3P7ZCW7</accession>
<accession>A0A183FPW3</accession>
<evidence type="ECO:0000256" key="1">
    <source>
        <dbReference type="SAM" id="MobiDB-lite"/>
    </source>
</evidence>
<dbReference type="Proteomes" id="UP000050761">
    <property type="component" value="Unassembled WGS sequence"/>
</dbReference>
<feature type="compositionally biased region" description="Basic residues" evidence="1">
    <location>
        <begin position="73"/>
        <end position="83"/>
    </location>
</feature>
<protein>
    <submittedName>
        <fullName evidence="4">Reverse transcriptase domain-containing protein</fullName>
    </submittedName>
</protein>
<dbReference type="WBParaSite" id="HPBE_0000970301-mRNA-1">
    <property type="protein sequence ID" value="HPBE_0000970301-mRNA-1"/>
    <property type="gene ID" value="HPBE_0000970301"/>
</dbReference>
<feature type="region of interest" description="Disordered" evidence="1">
    <location>
        <begin position="47"/>
        <end position="83"/>
    </location>
</feature>
<name>A0A183FPW3_HELPZ</name>
<dbReference type="AlphaFoldDB" id="A0A183FPW3"/>
<organism evidence="3 4">
    <name type="scientific">Heligmosomoides polygyrus</name>
    <name type="common">Parasitic roundworm</name>
    <dbReference type="NCBI Taxonomy" id="6339"/>
    <lineage>
        <taxon>Eukaryota</taxon>
        <taxon>Metazoa</taxon>
        <taxon>Ecdysozoa</taxon>
        <taxon>Nematoda</taxon>
        <taxon>Chromadorea</taxon>
        <taxon>Rhabditida</taxon>
        <taxon>Rhabditina</taxon>
        <taxon>Rhabditomorpha</taxon>
        <taxon>Strongyloidea</taxon>
        <taxon>Heligmosomidae</taxon>
        <taxon>Heligmosomoides</taxon>
    </lineage>
</organism>
<proteinExistence type="predicted"/>
<keyword evidence="3" id="KW-1185">Reference proteome</keyword>
<reference evidence="4" key="2">
    <citation type="submission" date="2019-09" db="UniProtKB">
        <authorList>
            <consortium name="WormBaseParasite"/>
        </authorList>
    </citation>
    <scope>IDENTIFICATION</scope>
</reference>